<keyword evidence="3" id="KW-1185">Reference proteome</keyword>
<dbReference type="Proteomes" id="UP000246740">
    <property type="component" value="Unassembled WGS sequence"/>
</dbReference>
<proteinExistence type="predicted"/>
<dbReference type="InParanoid" id="A0A317XLH8"/>
<feature type="transmembrane region" description="Helical" evidence="1">
    <location>
        <begin position="20"/>
        <end position="47"/>
    </location>
</feature>
<evidence type="ECO:0000313" key="3">
    <source>
        <dbReference type="Proteomes" id="UP000246740"/>
    </source>
</evidence>
<reference evidence="2 3" key="1">
    <citation type="journal article" date="2018" name="Mol. Biol. Evol.">
        <title>Broad Genomic Sampling Reveals a Smut Pathogenic Ancestry of the Fungal Clade Ustilaginomycotina.</title>
        <authorList>
            <person name="Kijpornyongpan T."/>
            <person name="Mondo S.J."/>
            <person name="Barry K."/>
            <person name="Sandor L."/>
            <person name="Lee J."/>
            <person name="Lipzen A."/>
            <person name="Pangilinan J."/>
            <person name="LaButti K."/>
            <person name="Hainaut M."/>
            <person name="Henrissat B."/>
            <person name="Grigoriev I.V."/>
            <person name="Spatafora J.W."/>
            <person name="Aime M.C."/>
        </authorList>
    </citation>
    <scope>NUCLEOTIDE SEQUENCE [LARGE SCALE GENOMIC DNA]</scope>
    <source>
        <strain evidence="2 3">MCA 3645</strain>
    </source>
</reference>
<organism evidence="2 3">
    <name type="scientific">Testicularia cyperi</name>
    <dbReference type="NCBI Taxonomy" id="1882483"/>
    <lineage>
        <taxon>Eukaryota</taxon>
        <taxon>Fungi</taxon>
        <taxon>Dikarya</taxon>
        <taxon>Basidiomycota</taxon>
        <taxon>Ustilaginomycotina</taxon>
        <taxon>Ustilaginomycetes</taxon>
        <taxon>Ustilaginales</taxon>
        <taxon>Anthracoideaceae</taxon>
        <taxon>Testicularia</taxon>
    </lineage>
</organism>
<protein>
    <submittedName>
        <fullName evidence="2">Uncharacterized protein</fullName>
    </submittedName>
</protein>
<evidence type="ECO:0000256" key="1">
    <source>
        <dbReference type="SAM" id="Phobius"/>
    </source>
</evidence>
<gene>
    <name evidence="2" type="ORF">BCV70DRAFT_26027</name>
</gene>
<sequence>MRQIESTTNSRSGLVSTEQLLALLTRGSGIFTPAGLALFSLFLFLCIETRNATQRNAARRNVTSQDVVDLGS</sequence>
<keyword evidence="1" id="KW-1133">Transmembrane helix</keyword>
<dbReference type="EMBL" id="KZ819197">
    <property type="protein sequence ID" value="PWY98689.1"/>
    <property type="molecule type" value="Genomic_DNA"/>
</dbReference>
<evidence type="ECO:0000313" key="2">
    <source>
        <dbReference type="EMBL" id="PWY98689.1"/>
    </source>
</evidence>
<accession>A0A317XLH8</accession>
<keyword evidence="1" id="KW-0812">Transmembrane</keyword>
<dbReference type="AlphaFoldDB" id="A0A317XLH8"/>
<keyword evidence="1" id="KW-0472">Membrane</keyword>
<name>A0A317XLH8_9BASI</name>